<dbReference type="Gene3D" id="3.30.365.10">
    <property type="entry name" value="Aldehyde oxidase/xanthine dehydrogenase, molybdopterin binding domain"/>
    <property type="match status" value="4"/>
</dbReference>
<dbReference type="InterPro" id="IPR008274">
    <property type="entry name" value="AldOxase/xan_DH_MoCoBD1"/>
</dbReference>
<dbReference type="GO" id="GO:0005506">
    <property type="term" value="F:iron ion binding"/>
    <property type="evidence" value="ECO:0007669"/>
    <property type="project" value="InterPro"/>
</dbReference>
<dbReference type="InterPro" id="IPR016208">
    <property type="entry name" value="Ald_Oxase/xanthine_DH-like"/>
</dbReference>
<dbReference type="Pfam" id="PF01315">
    <property type="entry name" value="Ald_Xan_dh_C"/>
    <property type="match status" value="1"/>
</dbReference>
<evidence type="ECO:0000256" key="1">
    <source>
        <dbReference type="ARBA" id="ARBA00022505"/>
    </source>
</evidence>
<keyword evidence="1" id="KW-0500">Molybdenum</keyword>
<organism evidence="5 6">
    <name type="scientific">Sulfobacillus acidophilus (strain ATCC 700253 / DSM 10332 / NAL)</name>
    <dbReference type="NCBI Taxonomy" id="679936"/>
    <lineage>
        <taxon>Bacteria</taxon>
        <taxon>Bacillati</taxon>
        <taxon>Bacillota</taxon>
        <taxon>Clostridia</taxon>
        <taxon>Eubacteriales</taxon>
        <taxon>Clostridiales Family XVII. Incertae Sedis</taxon>
        <taxon>Sulfobacillus</taxon>
    </lineage>
</organism>
<dbReference type="KEGG" id="sap:Sulac_2567"/>
<dbReference type="InterPro" id="IPR036856">
    <property type="entry name" value="Ald_Oxase/Xan_DH_a/b_sf"/>
</dbReference>
<accession>G8TWP0</accession>
<dbReference type="FunFam" id="3.30.365.10:FF:000001">
    <property type="entry name" value="Xanthine dehydrogenase oxidase"/>
    <property type="match status" value="1"/>
</dbReference>
<evidence type="ECO:0000313" key="6">
    <source>
        <dbReference type="Proteomes" id="UP000005439"/>
    </source>
</evidence>
<dbReference type="EC" id="1.17.1.4" evidence="5"/>
<dbReference type="SMART" id="SM01008">
    <property type="entry name" value="Ald_Xan_dh_C"/>
    <property type="match status" value="1"/>
</dbReference>
<reference evidence="6" key="1">
    <citation type="submission" date="2011-12" db="EMBL/GenBank/DDBJ databases">
        <title>The complete genome of chromosome of Sulfobacillus acidophilus DSM 10332.</title>
        <authorList>
            <person name="Lucas S."/>
            <person name="Han J."/>
            <person name="Lapidus A."/>
            <person name="Bruce D."/>
            <person name="Goodwin L."/>
            <person name="Pitluck S."/>
            <person name="Peters L."/>
            <person name="Kyrpides N."/>
            <person name="Mavromatis K."/>
            <person name="Ivanova N."/>
            <person name="Mikhailova N."/>
            <person name="Chertkov O."/>
            <person name="Saunders E."/>
            <person name="Detter J.C."/>
            <person name="Tapia R."/>
            <person name="Han C."/>
            <person name="Land M."/>
            <person name="Hauser L."/>
            <person name="Markowitz V."/>
            <person name="Cheng J.-F."/>
            <person name="Hugenholtz P."/>
            <person name="Woyke T."/>
            <person name="Wu D."/>
            <person name="Pukall R."/>
            <person name="Gehrich-Schroeter G."/>
            <person name="Schneider S."/>
            <person name="Klenk H.-P."/>
            <person name="Eisen J.A."/>
        </authorList>
    </citation>
    <scope>NUCLEOTIDE SEQUENCE [LARGE SCALE GENOMIC DNA]</scope>
    <source>
        <strain evidence="6">ATCC 700253 / DSM 10332 / NAL</strain>
    </source>
</reference>
<evidence type="ECO:0000259" key="4">
    <source>
        <dbReference type="SMART" id="SM01008"/>
    </source>
</evidence>
<evidence type="ECO:0000256" key="3">
    <source>
        <dbReference type="ARBA" id="ARBA00053029"/>
    </source>
</evidence>
<proteinExistence type="predicted"/>
<protein>
    <submittedName>
        <fullName evidence="5">Xanthine dehydrogenase, molybdenum binding subunit apoprotein</fullName>
        <ecNumber evidence="5">1.17.1.4</ecNumber>
    </submittedName>
</protein>
<dbReference type="EMBL" id="CP003179">
    <property type="protein sequence ID" value="AEW06029.1"/>
    <property type="molecule type" value="Genomic_DNA"/>
</dbReference>
<dbReference type="SUPFAM" id="SSF56003">
    <property type="entry name" value="Molybdenum cofactor-binding domain"/>
    <property type="match status" value="1"/>
</dbReference>
<dbReference type="PATRIC" id="fig|679936.5.peg.2656"/>
<keyword evidence="2 5" id="KW-0560">Oxidoreductase</keyword>
<reference evidence="5 6" key="2">
    <citation type="journal article" date="2012" name="Stand. Genomic Sci.">
        <title>Complete genome sequence of the moderately thermophilic mineral-sulfide-oxidizing firmicute Sulfobacillus acidophilus type strain (NAL(T)).</title>
        <authorList>
            <person name="Anderson I."/>
            <person name="Chertkov O."/>
            <person name="Chen A."/>
            <person name="Saunders E."/>
            <person name="Lapidus A."/>
            <person name="Nolan M."/>
            <person name="Lucas S."/>
            <person name="Hammon N."/>
            <person name="Deshpande S."/>
            <person name="Cheng J.F."/>
            <person name="Han C."/>
            <person name="Tapia R."/>
            <person name="Goodwin L.A."/>
            <person name="Pitluck S."/>
            <person name="Liolios K."/>
            <person name="Pagani I."/>
            <person name="Ivanova N."/>
            <person name="Mikhailova N."/>
            <person name="Pati A."/>
            <person name="Palaniappan K."/>
            <person name="Land M."/>
            <person name="Pan C."/>
            <person name="Rohde M."/>
            <person name="Pukall R."/>
            <person name="Goker M."/>
            <person name="Detter J.C."/>
            <person name="Woyke T."/>
            <person name="Bristow J."/>
            <person name="Eisen J.A."/>
            <person name="Markowitz V."/>
            <person name="Hugenholtz P."/>
            <person name="Kyrpides N.C."/>
            <person name="Klenk H.P."/>
            <person name="Mavromatis K."/>
        </authorList>
    </citation>
    <scope>NUCLEOTIDE SEQUENCE [LARGE SCALE GENOMIC DNA]</scope>
    <source>
        <strain evidence="6">ATCC 700253 / DSM 10332 / NAL</strain>
    </source>
</reference>
<comment type="cofactor">
    <cofactor evidence="3">
        <name>Mo-molybdopterin cytosine dinucleotide</name>
        <dbReference type="ChEBI" id="CHEBI:71308"/>
    </cofactor>
</comment>
<dbReference type="InterPro" id="IPR046867">
    <property type="entry name" value="AldOxase/xan_DH_MoCoBD2"/>
</dbReference>
<dbReference type="Pfam" id="PF20256">
    <property type="entry name" value="MoCoBD_2"/>
    <property type="match status" value="1"/>
</dbReference>
<evidence type="ECO:0000256" key="2">
    <source>
        <dbReference type="ARBA" id="ARBA00023002"/>
    </source>
</evidence>
<name>G8TWP0_SULAD</name>
<dbReference type="InterPro" id="IPR000674">
    <property type="entry name" value="Ald_Oxase/Xan_DH_a/b"/>
</dbReference>
<dbReference type="PANTHER" id="PTHR11908:SF132">
    <property type="entry name" value="ALDEHYDE OXIDASE 1-RELATED"/>
    <property type="match status" value="1"/>
</dbReference>
<feature type="domain" description="Aldehyde oxidase/xanthine dehydrogenase a/b hammerhead" evidence="4">
    <location>
        <begin position="24"/>
        <end position="131"/>
    </location>
</feature>
<dbReference type="HOGENOM" id="CLU_001681_2_0_9"/>
<gene>
    <name evidence="5" type="ordered locus">Sulac_2567</name>
</gene>
<dbReference type="STRING" id="679936.Sulac_2567"/>
<dbReference type="PANTHER" id="PTHR11908">
    <property type="entry name" value="XANTHINE DEHYDROGENASE"/>
    <property type="match status" value="1"/>
</dbReference>
<evidence type="ECO:0000313" key="5">
    <source>
        <dbReference type="EMBL" id="AEW06029.1"/>
    </source>
</evidence>
<dbReference type="InterPro" id="IPR037165">
    <property type="entry name" value="AldOxase/xan_DH_Mopterin-bd_sf"/>
</dbReference>
<keyword evidence="6" id="KW-1185">Reference proteome</keyword>
<sequence>MEQAMRPQMMGARVSRVEDPRLLTGRSRFMDDIQMPGMLEVAFVRSPHAAATIESVDFSRALAVPGVVRVLTADDCPYLLWQKSAYKVGQPALAQGAVFYVGQPVAAVVAESRYIAEDAAELITVRYRPKTPVLDMRQAIAGQPRSVHEGVDNVFYHKEYRTQGFEEAFQAAPYHLRETFRTNRQTAVTLEPRGTLAMLDPASGRLTVYASTQSPHRMREDIATIMGIPEHQVRIVVPEVGGGFGMKATTYPEDIVVVEAARLLNRPVKWISDRVESLLSDVHARDDIHDVEVAFDADGRIIAVRDHLMADGGAFAPYPYSGAVGETSLASRVLTGPYDIPHLATTIDCTYSNKTPLGAYRGVWGPIASFIQEGIVDRVARHLGLDPAEVRRRNMIRDEQFPYRNAAGMIYDAGSYRQSLESALSLIDYDGFRARQAELRQAGRYLGIGISAFVEPTAMASSEAGSIGYESCTVRIEPSGKVTAALGLGPTGQGHETTMAQILADQLGIPLEDIVVLHGDTDSAPLGGGTGGSRSGPIGGGAALVAGRQMRERLKTYAAQLLEAAEEDIELGQGKAWVAGVPDRAVTIREIAETAYMNVRKIPPGLPIGLEITARYLPPRPVSFSNGTHIAEVEVDIHTGLVRVTRYAVVNDCGRLINPTIVEGQIHGGVAQGVGSALLEVLRYDEHGQLTTTSLLDYLLPEAPDVPRMAIQHIETPSEGEGGIKGMGEGSLIASPAAIAGAISDALAPFGVLVNTLPVTPGDILSWVHGDKA</sequence>
<dbReference type="AlphaFoldDB" id="G8TWP0"/>
<dbReference type="Gene3D" id="3.90.1170.50">
    <property type="entry name" value="Aldehyde oxidase/xanthine dehydrogenase, a/b hammerhead"/>
    <property type="match status" value="1"/>
</dbReference>
<dbReference type="SUPFAM" id="SSF54665">
    <property type="entry name" value="CO dehydrogenase molybdoprotein N-domain-like"/>
    <property type="match status" value="1"/>
</dbReference>
<dbReference type="GO" id="GO:0004854">
    <property type="term" value="F:xanthine dehydrogenase activity"/>
    <property type="evidence" value="ECO:0007669"/>
    <property type="project" value="UniProtKB-EC"/>
</dbReference>
<dbReference type="Pfam" id="PF02738">
    <property type="entry name" value="MoCoBD_1"/>
    <property type="match status" value="1"/>
</dbReference>
<dbReference type="Proteomes" id="UP000005439">
    <property type="component" value="Chromosome"/>
</dbReference>